<evidence type="ECO:0000256" key="3">
    <source>
        <dbReference type="ARBA" id="ARBA00023326"/>
    </source>
</evidence>
<keyword evidence="3" id="KW-0119">Carbohydrate metabolism</keyword>
<dbReference type="GO" id="GO:0016020">
    <property type="term" value="C:membrane"/>
    <property type="evidence" value="ECO:0007669"/>
    <property type="project" value="InterPro"/>
</dbReference>
<dbReference type="GO" id="GO:0007156">
    <property type="term" value="P:homophilic cell adhesion via plasma membrane adhesion molecules"/>
    <property type="evidence" value="ECO:0007669"/>
    <property type="project" value="InterPro"/>
</dbReference>
<dbReference type="SMART" id="SM00060">
    <property type="entry name" value="FN3"/>
    <property type="match status" value="2"/>
</dbReference>
<gene>
    <name evidence="7" type="ORF">Amac_040600</name>
</gene>
<dbReference type="InterPro" id="IPR036116">
    <property type="entry name" value="FN3_sf"/>
</dbReference>
<evidence type="ECO:0000256" key="1">
    <source>
        <dbReference type="ARBA" id="ARBA00022737"/>
    </source>
</evidence>
<proteinExistence type="predicted"/>
<name>A0A5M3WV72_9ACTN</name>
<evidence type="ECO:0000256" key="2">
    <source>
        <dbReference type="ARBA" id="ARBA00023295"/>
    </source>
</evidence>
<dbReference type="InterPro" id="IPR002126">
    <property type="entry name" value="Cadherin-like_dom"/>
</dbReference>
<dbReference type="InterPro" id="IPR003961">
    <property type="entry name" value="FN3_dom"/>
</dbReference>
<evidence type="ECO:0000313" key="7">
    <source>
        <dbReference type="EMBL" id="GES10463.1"/>
    </source>
</evidence>
<feature type="domain" description="Fibronectin type-III" evidence="6">
    <location>
        <begin position="33"/>
        <end position="120"/>
    </location>
</feature>
<dbReference type="OrthoDB" id="3515845at2"/>
<dbReference type="PANTHER" id="PTHR46708">
    <property type="entry name" value="TENASCIN"/>
    <property type="match status" value="1"/>
</dbReference>
<dbReference type="CDD" id="cd00063">
    <property type="entry name" value="FN3"/>
    <property type="match status" value="2"/>
</dbReference>
<feature type="domain" description="Cadherin" evidence="5">
    <location>
        <begin position="163"/>
        <end position="239"/>
    </location>
</feature>
<evidence type="ECO:0000313" key="8">
    <source>
        <dbReference type="Proteomes" id="UP000331127"/>
    </source>
</evidence>
<organism evidence="7 8">
    <name type="scientific">Acrocarpospora macrocephala</name>
    <dbReference type="NCBI Taxonomy" id="150177"/>
    <lineage>
        <taxon>Bacteria</taxon>
        <taxon>Bacillati</taxon>
        <taxon>Actinomycetota</taxon>
        <taxon>Actinomycetes</taxon>
        <taxon>Streptosporangiales</taxon>
        <taxon>Streptosporangiaceae</taxon>
        <taxon>Acrocarpospora</taxon>
    </lineage>
</organism>
<keyword evidence="3" id="KW-0624">Polysaccharide degradation</keyword>
<keyword evidence="8" id="KW-1185">Reference proteome</keyword>
<dbReference type="Pfam" id="PF00041">
    <property type="entry name" value="fn3"/>
    <property type="match status" value="2"/>
</dbReference>
<accession>A0A5M3WV72</accession>
<protein>
    <recommendedName>
        <fullName evidence="9">Fibronectin type III domain-containing protein</fullName>
    </recommendedName>
</protein>
<keyword evidence="4" id="KW-0732">Signal</keyword>
<dbReference type="PANTHER" id="PTHR46708:SF2">
    <property type="entry name" value="FIBRONECTIN TYPE-III DOMAIN-CONTAINING PROTEIN"/>
    <property type="match status" value="1"/>
</dbReference>
<feature type="signal peptide" evidence="4">
    <location>
        <begin position="1"/>
        <end position="24"/>
    </location>
</feature>
<comment type="caution">
    <text evidence="7">The sequence shown here is derived from an EMBL/GenBank/DDBJ whole genome shotgun (WGS) entry which is preliminary data.</text>
</comment>
<dbReference type="EMBL" id="BLAE01000022">
    <property type="protein sequence ID" value="GES10463.1"/>
    <property type="molecule type" value="Genomic_DNA"/>
</dbReference>
<dbReference type="AlphaFoldDB" id="A0A5M3WV72"/>
<keyword evidence="2" id="KW-0378">Hydrolase</keyword>
<dbReference type="PROSITE" id="PS50268">
    <property type="entry name" value="CADHERIN_2"/>
    <property type="match status" value="1"/>
</dbReference>
<evidence type="ECO:0000256" key="4">
    <source>
        <dbReference type="SAM" id="SignalP"/>
    </source>
</evidence>
<dbReference type="InterPro" id="IPR013783">
    <property type="entry name" value="Ig-like_fold"/>
</dbReference>
<dbReference type="GO" id="GO:0000272">
    <property type="term" value="P:polysaccharide catabolic process"/>
    <property type="evidence" value="ECO:0007669"/>
    <property type="project" value="UniProtKB-KW"/>
</dbReference>
<evidence type="ECO:0000259" key="6">
    <source>
        <dbReference type="PROSITE" id="PS50853"/>
    </source>
</evidence>
<evidence type="ECO:0000259" key="5">
    <source>
        <dbReference type="PROSITE" id="PS50268"/>
    </source>
</evidence>
<dbReference type="Gene3D" id="2.60.40.10">
    <property type="entry name" value="Immunoglobulins"/>
    <property type="match status" value="2"/>
</dbReference>
<dbReference type="SUPFAM" id="SSF49265">
    <property type="entry name" value="Fibronectin type III"/>
    <property type="match status" value="2"/>
</dbReference>
<dbReference type="Proteomes" id="UP000331127">
    <property type="component" value="Unassembled WGS sequence"/>
</dbReference>
<dbReference type="InterPro" id="IPR050991">
    <property type="entry name" value="ECM_Regulatory_Proteins"/>
</dbReference>
<dbReference type="GO" id="GO:0016798">
    <property type="term" value="F:hydrolase activity, acting on glycosyl bonds"/>
    <property type="evidence" value="ECO:0007669"/>
    <property type="project" value="UniProtKB-KW"/>
</dbReference>
<feature type="chain" id="PRO_5024364038" description="Fibronectin type III domain-containing protein" evidence="4">
    <location>
        <begin position="25"/>
        <end position="337"/>
    </location>
</feature>
<dbReference type="RefSeq" id="WP_155355901.1">
    <property type="nucleotide sequence ID" value="NZ_BAAAHL010000010.1"/>
</dbReference>
<keyword evidence="2" id="KW-0326">Glycosidase</keyword>
<sequence length="337" mass="34279">MRTALKSFAVAAGLILLATSPAVAAPDTKPPSIPGNLRATQVTQTAVTLAWSPSTDNVRVVSYSVWAPGLDAVVLVNHPTTTATISGLHPGATYAFRVHASDGIRASGPSSILNVTTQPDVAAPSAPSGLALANSVHGSPVDGLTASKILLTWTNSTDDFGPIKYQVLVNGVPSPNVFDTRPAGSPVTTVSKAWVRQLEPGTTYNLSVRAVDSGGNASAASAPITVTTDAASDTVAPTTPTLTQAGGVGTSVCPEELLVNYTAATDDVTPATGVEYEIRINGTISDVFQGISGRIIIYTEISGPNTVTIVAVDAAGNASAPSNAITDNIQWGISYCG</sequence>
<keyword evidence="1" id="KW-0677">Repeat</keyword>
<dbReference type="GO" id="GO:0005509">
    <property type="term" value="F:calcium ion binding"/>
    <property type="evidence" value="ECO:0007669"/>
    <property type="project" value="InterPro"/>
</dbReference>
<dbReference type="PROSITE" id="PS50853">
    <property type="entry name" value="FN3"/>
    <property type="match status" value="2"/>
</dbReference>
<reference evidence="7 8" key="1">
    <citation type="submission" date="2019-10" db="EMBL/GenBank/DDBJ databases">
        <title>Whole genome shotgun sequence of Acrocarpospora macrocephala NBRC 16266.</title>
        <authorList>
            <person name="Ichikawa N."/>
            <person name="Kimura A."/>
            <person name="Kitahashi Y."/>
            <person name="Komaki H."/>
            <person name="Oguchi A."/>
        </authorList>
    </citation>
    <scope>NUCLEOTIDE SEQUENCE [LARGE SCALE GENOMIC DNA]</scope>
    <source>
        <strain evidence="7 8">NBRC 16266</strain>
    </source>
</reference>
<evidence type="ECO:0008006" key="9">
    <source>
        <dbReference type="Google" id="ProtNLM"/>
    </source>
</evidence>
<feature type="domain" description="Fibronectin type-III" evidence="6">
    <location>
        <begin position="126"/>
        <end position="231"/>
    </location>
</feature>